<comment type="caution">
    <text evidence="3">The sequence shown here is derived from an EMBL/GenBank/DDBJ whole genome shotgun (WGS) entry which is preliminary data.</text>
</comment>
<dbReference type="InterPro" id="IPR006015">
    <property type="entry name" value="Universal_stress_UspA"/>
</dbReference>
<name>A0A4R2P812_RHOSA</name>
<comment type="similarity">
    <text evidence="1">Belongs to the universal stress protein A family.</text>
</comment>
<dbReference type="CDD" id="cd00293">
    <property type="entry name" value="USP-like"/>
    <property type="match status" value="2"/>
</dbReference>
<dbReference type="PRINTS" id="PR01438">
    <property type="entry name" value="UNVRSLSTRESS"/>
</dbReference>
<dbReference type="RefSeq" id="WP_132709355.1">
    <property type="nucleotide sequence ID" value="NZ_JACIGF010000012.1"/>
</dbReference>
<proteinExistence type="inferred from homology"/>
<dbReference type="PANTHER" id="PTHR46268:SF6">
    <property type="entry name" value="UNIVERSAL STRESS PROTEIN UP12"/>
    <property type="match status" value="1"/>
</dbReference>
<evidence type="ECO:0000259" key="2">
    <source>
        <dbReference type="Pfam" id="PF00582"/>
    </source>
</evidence>
<dbReference type="Pfam" id="PF00582">
    <property type="entry name" value="Usp"/>
    <property type="match status" value="2"/>
</dbReference>
<dbReference type="InParanoid" id="A0A4R2P812"/>
<keyword evidence="4" id="KW-1185">Reference proteome</keyword>
<dbReference type="EMBL" id="SLXO01000012">
    <property type="protein sequence ID" value="TCP31100.1"/>
    <property type="molecule type" value="Genomic_DNA"/>
</dbReference>
<gene>
    <name evidence="3" type="ORF">EV659_11229</name>
</gene>
<dbReference type="InterPro" id="IPR006016">
    <property type="entry name" value="UspA"/>
</dbReference>
<dbReference type="AlphaFoldDB" id="A0A4R2P812"/>
<dbReference type="OrthoDB" id="9804721at2"/>
<reference evidence="3 4" key="1">
    <citation type="submission" date="2019-03" db="EMBL/GenBank/DDBJ databases">
        <title>Genomic Encyclopedia of Type Strains, Phase IV (KMG-IV): sequencing the most valuable type-strain genomes for metagenomic binning, comparative biology and taxonomic classification.</title>
        <authorList>
            <person name="Goeker M."/>
        </authorList>
    </citation>
    <scope>NUCLEOTIDE SEQUENCE [LARGE SCALE GENOMIC DNA]</scope>
    <source>
        <strain evidence="3 4">DSM 2132</strain>
    </source>
</reference>
<evidence type="ECO:0000256" key="1">
    <source>
        <dbReference type="ARBA" id="ARBA00008791"/>
    </source>
</evidence>
<feature type="domain" description="UspA" evidence="2">
    <location>
        <begin position="210"/>
        <end position="284"/>
    </location>
</feature>
<organism evidence="3 4">
    <name type="scientific">Rhodothalassium salexigens DSM 2132</name>
    <dbReference type="NCBI Taxonomy" id="1188247"/>
    <lineage>
        <taxon>Bacteria</taxon>
        <taxon>Pseudomonadati</taxon>
        <taxon>Pseudomonadota</taxon>
        <taxon>Alphaproteobacteria</taxon>
        <taxon>Rhodothalassiales</taxon>
        <taxon>Rhodothalassiaceae</taxon>
        <taxon>Rhodothalassium</taxon>
    </lineage>
</organism>
<dbReference type="Proteomes" id="UP000295399">
    <property type="component" value="Unassembled WGS sequence"/>
</dbReference>
<protein>
    <submittedName>
        <fullName evidence="3">Nucleotide-binding universal stress UspA family protein</fullName>
    </submittedName>
</protein>
<dbReference type="SUPFAM" id="SSF52402">
    <property type="entry name" value="Adenine nucleotide alpha hydrolases-like"/>
    <property type="match status" value="2"/>
</dbReference>
<feature type="domain" description="UspA" evidence="2">
    <location>
        <begin position="3"/>
        <end position="157"/>
    </location>
</feature>
<dbReference type="Gene3D" id="3.40.50.12370">
    <property type="match status" value="1"/>
</dbReference>
<sequence length="284" mass="30412">MTKLIAMIDGSVYAESVCDHAAWAARRTGASVELIHVLDKRKAGGDGLNLSGNIGLGARSTLLAQLTELDERRAKLEMQHGRQVLDDAVARVTADGVADVTTRLRHGDLIDAVHEFESDADLIVIGKRGEAADFAKLHLGSNLERAVRGATKPVLVTARAFRPIESFLIAFDGGPSAMKAVRHIAEGDLFKGLACSLVTVGAPTADASRRLEEAERLLTDAGFTVDAGFESGEPEAAIQARIERDGVDLLVMGAYGHSRVRTLIIGSTTTEMMRSCRVPVLLFR</sequence>
<dbReference type="PANTHER" id="PTHR46268">
    <property type="entry name" value="STRESS RESPONSE PROTEIN NHAX"/>
    <property type="match status" value="1"/>
</dbReference>
<accession>A0A4R2P812</accession>
<evidence type="ECO:0000313" key="4">
    <source>
        <dbReference type="Proteomes" id="UP000295399"/>
    </source>
</evidence>
<evidence type="ECO:0000313" key="3">
    <source>
        <dbReference type="EMBL" id="TCP31100.1"/>
    </source>
</evidence>